<sequence length="566" mass="63373">MPKRFLNVEYDTLTTEIDVTGISRLGGVQDVIKAKYGEIIPTPAVLIQLYDQQGQLIADLDDIAIEKTPQYYKKLAKGGSCVVIGVSPLPPRQPTQTGLVPTSAAASSALLDFWTAFTNYPNPLEGNTVVQLPADVFILGTYSIGSSIYIRPCYPKLLEKSLSIVQSADICRLIILGNPGIGKTYFGYFLLLHLACSGATVIYESSFQKECLYLFTPNGVFKGDRRSFHNQLMSLSTFYIVDGMAPTVVNAKTILLSSPRRKIWYQFCKNSCDIRYMPVWSKEELHSCRSMLFPTVPQELVESLYLKWGGIARYVLKYALVKEQQDLLDKALNISNIDSVVESFGKSDTAADASSRLIHISVKDDFHSGPYLFASDYVVDEIYNRVYARDRDHFIKFLSAAEEIGGTGQLRGILFEKYAHTVIAKGGSFKIRDLRTKLESTLQLPMDLSTLLFSNNSQVQDATNCYFRPISNIFESVDSFIKPNLLFQMTCAKNHPCRQAGLRNVLEILGNPSKPELYFVVPPDRFACFTHQSYHGTDGQVLSQNDTIASVEKLTRFVLTFEPSHQ</sequence>
<reference evidence="1 2" key="2">
    <citation type="submission" date="2016-05" db="EMBL/GenBank/DDBJ databases">
        <title>Lineage-specific infection strategies underlie the spectrum of fungal disease in amphibians.</title>
        <authorList>
            <person name="Cuomo C.A."/>
            <person name="Farrer R.A."/>
            <person name="James T."/>
            <person name="Longcore J."/>
            <person name="Birren B."/>
        </authorList>
    </citation>
    <scope>NUCLEOTIDE SEQUENCE [LARGE SCALE GENOMIC DNA]</scope>
    <source>
        <strain evidence="1 2">JEL423</strain>
    </source>
</reference>
<accession>A0A177WEX4</accession>
<dbReference type="VEuPathDB" id="FungiDB:BDEG_22575"/>
<evidence type="ECO:0000313" key="2">
    <source>
        <dbReference type="Proteomes" id="UP000077115"/>
    </source>
</evidence>
<evidence type="ECO:0000313" key="1">
    <source>
        <dbReference type="EMBL" id="OAJ38667.1"/>
    </source>
</evidence>
<dbReference type="AlphaFoldDB" id="A0A177WEX4"/>
<dbReference type="STRING" id="403673.A0A177WEX4"/>
<protein>
    <submittedName>
        <fullName evidence="1">Uncharacterized protein</fullName>
    </submittedName>
</protein>
<dbReference type="PANTHER" id="PTHR33129">
    <property type="entry name" value="PROTEIN KINASE DOMAIN-CONTAINING PROTEIN-RELATED"/>
    <property type="match status" value="1"/>
</dbReference>
<dbReference type="PANTHER" id="PTHR33129:SF1">
    <property type="entry name" value="ATP-BINDING PROTEIN"/>
    <property type="match status" value="1"/>
</dbReference>
<proteinExistence type="predicted"/>
<gene>
    <name evidence="1" type="ORF">BDEG_22575</name>
</gene>
<dbReference type="InterPro" id="IPR052980">
    <property type="entry name" value="Crinkler_effector"/>
</dbReference>
<name>A0A177WEX4_BATDL</name>
<dbReference type="EMBL" id="DS022302">
    <property type="protein sequence ID" value="OAJ38667.1"/>
    <property type="molecule type" value="Genomic_DNA"/>
</dbReference>
<organism evidence="1 2">
    <name type="scientific">Batrachochytrium dendrobatidis (strain JEL423)</name>
    <dbReference type="NCBI Taxonomy" id="403673"/>
    <lineage>
        <taxon>Eukaryota</taxon>
        <taxon>Fungi</taxon>
        <taxon>Fungi incertae sedis</taxon>
        <taxon>Chytridiomycota</taxon>
        <taxon>Chytridiomycota incertae sedis</taxon>
        <taxon>Chytridiomycetes</taxon>
        <taxon>Rhizophydiales</taxon>
        <taxon>Rhizophydiales incertae sedis</taxon>
        <taxon>Batrachochytrium</taxon>
    </lineage>
</organism>
<reference evidence="1 2" key="1">
    <citation type="submission" date="2006-10" db="EMBL/GenBank/DDBJ databases">
        <title>The Genome Sequence of Batrachochytrium dendrobatidis JEL423.</title>
        <authorList>
            <consortium name="The Broad Institute Genome Sequencing Platform"/>
            <person name="Birren B."/>
            <person name="Lander E."/>
            <person name="Galagan J."/>
            <person name="Cuomo C."/>
            <person name="Devon K."/>
            <person name="Jaffe D."/>
            <person name="Butler J."/>
            <person name="Alvarez P."/>
            <person name="Gnerre S."/>
            <person name="Grabherr M."/>
            <person name="Kleber M."/>
            <person name="Mauceli E."/>
            <person name="Brockman W."/>
            <person name="Young S."/>
            <person name="LaButti K."/>
            <person name="Sykes S."/>
            <person name="DeCaprio D."/>
            <person name="Crawford M."/>
            <person name="Koehrsen M."/>
            <person name="Engels R."/>
            <person name="Montgomery P."/>
            <person name="Pearson M."/>
            <person name="Howarth C."/>
            <person name="Larson L."/>
            <person name="White J."/>
            <person name="O'Leary S."/>
            <person name="Kodira C."/>
            <person name="Zeng Q."/>
            <person name="Yandava C."/>
            <person name="Alvarado L."/>
            <person name="Longcore J."/>
            <person name="James T."/>
        </authorList>
    </citation>
    <scope>NUCLEOTIDE SEQUENCE [LARGE SCALE GENOMIC DNA]</scope>
    <source>
        <strain evidence="1 2">JEL423</strain>
    </source>
</reference>
<dbReference type="Proteomes" id="UP000077115">
    <property type="component" value="Unassembled WGS sequence"/>
</dbReference>